<reference evidence="2" key="1">
    <citation type="submission" date="2023-10" db="EMBL/GenBank/DDBJ databases">
        <authorList>
            <person name="Chen Y."/>
            <person name="Shah S."/>
            <person name="Dougan E. K."/>
            <person name="Thang M."/>
            <person name="Chan C."/>
        </authorList>
    </citation>
    <scope>NUCLEOTIDE SEQUENCE [LARGE SCALE GENOMIC DNA]</scope>
</reference>
<protein>
    <recommendedName>
        <fullName evidence="4">Phospholipase B-like</fullName>
    </recommendedName>
</protein>
<evidence type="ECO:0000313" key="3">
    <source>
        <dbReference type="Proteomes" id="UP001189429"/>
    </source>
</evidence>
<evidence type="ECO:0008006" key="4">
    <source>
        <dbReference type="Google" id="ProtNLM"/>
    </source>
</evidence>
<sequence length="299" mass="32868">VREQRGWKYFLLHRLRTPLAFGAGIGVGALATLALVTAQQRWLQAERSTAPAADGQGFYPAVAAPSSVPDEYLMSVPLNNSCLIPHLEPVNAGPQTFDACGFVIRSTDEVWNLRGDVDAAIEKYFHEGYYNAGSWGRRGIGKKELRDAVLSEMRAFPDIQPAPFTCPLGAPPNITDCVCKGNDLDGYKCAMPDVLTGTNLGPSAYGPPTGRFARWTGMVESLVQRDPASGQWQYVAEWGVHDEWALIQQLGLDFGRVPHPATNAEPLHDCTPLVVFEPEAARMNRFDKSIQDRRVAEQQ</sequence>
<feature type="non-terminal residue" evidence="2">
    <location>
        <position position="1"/>
    </location>
</feature>
<dbReference type="SUPFAM" id="SSF54427">
    <property type="entry name" value="NTF2-like"/>
    <property type="match status" value="1"/>
</dbReference>
<organism evidence="2 3">
    <name type="scientific">Prorocentrum cordatum</name>
    <dbReference type="NCBI Taxonomy" id="2364126"/>
    <lineage>
        <taxon>Eukaryota</taxon>
        <taxon>Sar</taxon>
        <taxon>Alveolata</taxon>
        <taxon>Dinophyceae</taxon>
        <taxon>Prorocentrales</taxon>
        <taxon>Prorocentraceae</taxon>
        <taxon>Prorocentrum</taxon>
    </lineage>
</organism>
<proteinExistence type="predicted"/>
<keyword evidence="3" id="KW-1185">Reference proteome</keyword>
<dbReference type="EMBL" id="CAUYUJ010016040">
    <property type="protein sequence ID" value="CAK0861075.1"/>
    <property type="molecule type" value="Genomic_DNA"/>
</dbReference>
<keyword evidence="1" id="KW-0472">Membrane</keyword>
<keyword evidence="1" id="KW-0812">Transmembrane</keyword>
<dbReference type="Gene3D" id="3.10.450.50">
    <property type="match status" value="1"/>
</dbReference>
<keyword evidence="1" id="KW-1133">Transmembrane helix</keyword>
<gene>
    <name evidence="2" type="ORF">PCOR1329_LOCUS49865</name>
</gene>
<feature type="transmembrane region" description="Helical" evidence="1">
    <location>
        <begin position="20"/>
        <end position="38"/>
    </location>
</feature>
<evidence type="ECO:0000313" key="2">
    <source>
        <dbReference type="EMBL" id="CAK0861075.1"/>
    </source>
</evidence>
<name>A0ABN9UMQ2_9DINO</name>
<comment type="caution">
    <text evidence="2">The sequence shown here is derived from an EMBL/GenBank/DDBJ whole genome shotgun (WGS) entry which is preliminary data.</text>
</comment>
<evidence type="ECO:0000256" key="1">
    <source>
        <dbReference type="SAM" id="Phobius"/>
    </source>
</evidence>
<accession>A0ABN9UMQ2</accession>
<dbReference type="InterPro" id="IPR032710">
    <property type="entry name" value="NTF2-like_dom_sf"/>
</dbReference>
<dbReference type="Proteomes" id="UP001189429">
    <property type="component" value="Unassembled WGS sequence"/>
</dbReference>